<feature type="compositionally biased region" description="Low complexity" evidence="4">
    <location>
        <begin position="47"/>
        <end position="64"/>
    </location>
</feature>
<dbReference type="PROSITE" id="PS50985">
    <property type="entry name" value="GRAS"/>
    <property type="match status" value="1"/>
</dbReference>
<gene>
    <name evidence="5" type="ORF">FRX31_011524</name>
</gene>
<dbReference type="AlphaFoldDB" id="A0A7J6WQJ9"/>
<dbReference type="Pfam" id="PF03514">
    <property type="entry name" value="GRAS"/>
    <property type="match status" value="1"/>
</dbReference>
<dbReference type="EMBL" id="JABWDY010012703">
    <property type="protein sequence ID" value="KAF5198890.1"/>
    <property type="molecule type" value="Genomic_DNA"/>
</dbReference>
<keyword evidence="1" id="KW-0805">Transcription regulation</keyword>
<proteinExistence type="inferred from homology"/>
<evidence type="ECO:0000256" key="3">
    <source>
        <dbReference type="PROSITE-ProRule" id="PRU01191"/>
    </source>
</evidence>
<comment type="caution">
    <text evidence="3">Lacks conserved residue(s) required for the propagation of feature annotation.</text>
</comment>
<feature type="short sequence motif" description="VHIID" evidence="3">
    <location>
        <begin position="436"/>
        <end position="440"/>
    </location>
</feature>
<feature type="region of interest" description="SAW" evidence="3">
    <location>
        <begin position="617"/>
        <end position="686"/>
    </location>
</feature>
<evidence type="ECO:0000313" key="6">
    <source>
        <dbReference type="Proteomes" id="UP000554482"/>
    </source>
</evidence>
<feature type="region of interest" description="Disordered" evidence="4">
    <location>
        <begin position="37"/>
        <end position="64"/>
    </location>
</feature>
<keyword evidence="2" id="KW-0804">Transcription</keyword>
<protein>
    <submittedName>
        <fullName evidence="5">Scarecrow-like protein</fullName>
    </submittedName>
</protein>
<comment type="caution">
    <text evidence="5">The sequence shown here is derived from an EMBL/GenBank/DDBJ whole genome shotgun (WGS) entry which is preliminary data.</text>
</comment>
<dbReference type="PANTHER" id="PTHR31636">
    <property type="entry name" value="OSJNBA0084A10.13 PROTEIN-RELATED"/>
    <property type="match status" value="1"/>
</dbReference>
<accession>A0A7J6WQJ9</accession>
<evidence type="ECO:0000313" key="5">
    <source>
        <dbReference type="EMBL" id="KAF5198890.1"/>
    </source>
</evidence>
<dbReference type="OrthoDB" id="666726at2759"/>
<dbReference type="InterPro" id="IPR005202">
    <property type="entry name" value="TF_GRAS"/>
</dbReference>
<evidence type="ECO:0000256" key="2">
    <source>
        <dbReference type="ARBA" id="ARBA00023163"/>
    </source>
</evidence>
<comment type="similarity">
    <text evidence="3">Belongs to the GRAS family.</text>
</comment>
<feature type="region of interest" description="VHIID" evidence="3">
    <location>
        <begin position="405"/>
        <end position="470"/>
    </location>
</feature>
<evidence type="ECO:0000256" key="1">
    <source>
        <dbReference type="ARBA" id="ARBA00023015"/>
    </source>
</evidence>
<dbReference type="Proteomes" id="UP000554482">
    <property type="component" value="Unassembled WGS sequence"/>
</dbReference>
<name>A0A7J6WQJ9_THATH</name>
<sequence>MRRMPFNLQGQGEIEAAEKFSSLATKRWKKEGSFFGNEPISVLDTRSPSLSPPTSSSTLSSSLTGSDSISVASVQQKWEWLPTQHKQEETLAVGAAEQGDYDGNRYGSELQPIPPALQILNDGAEKCELSGMEFVDNMLPESGPFFGQEQSLLGWIMGEGQDPTSGLKQLLQSGGGGLDFQNNHGFGMVDTLGDGGDGGGYSTAATNMNLSNSMSALSVPFSGFSPNNNNGKMNTTMNPSSLSNCKVPIFTSNNNLHPSVFYQPHNQQFEMIDIKPQAFNFTQNQAMFVPSSQTQQGFCPSSLPDRLTMRTKSKAREDVLQHQHQQQVPVDQLFEAAKLVETGNLVHAQAILARLNHQLSPIGKPLQRAAFLFKEALQLLLLTNKENCTRNTSTPLDVVHKINAYKAFSEVSPLLNFTNFTCNQAILEALQSYDRIHIVDFDIGFGGQWASFMQEIRMRVGGIVELKITAIISPSYHFLPELKLAQESLSQFAKELGIPFQINFVNFDSFNPASLSVAINVSEGEALAVNCPVGAPTSPLSSLPLLLRFVKKLSPKIVVSVDRGSRGDLPFSLNVVHSLQSHSMLLESIDVINDNPDIVQKIEKFYLLPTIERKLIDCQCTPSMPPWRTLFTSAGLSPITFSNIAETQAEYVLEKLQVRGFHVEKSNASLMLCWQRHELASVSAWRC</sequence>
<organism evidence="5 6">
    <name type="scientific">Thalictrum thalictroides</name>
    <name type="common">Rue-anemone</name>
    <name type="synonym">Anemone thalictroides</name>
    <dbReference type="NCBI Taxonomy" id="46969"/>
    <lineage>
        <taxon>Eukaryota</taxon>
        <taxon>Viridiplantae</taxon>
        <taxon>Streptophyta</taxon>
        <taxon>Embryophyta</taxon>
        <taxon>Tracheophyta</taxon>
        <taxon>Spermatophyta</taxon>
        <taxon>Magnoliopsida</taxon>
        <taxon>Ranunculales</taxon>
        <taxon>Ranunculaceae</taxon>
        <taxon>Thalictroideae</taxon>
        <taxon>Thalictrum</taxon>
    </lineage>
</organism>
<reference evidence="5 6" key="1">
    <citation type="submission" date="2020-06" db="EMBL/GenBank/DDBJ databases">
        <title>Transcriptomic and genomic resources for Thalictrum thalictroides and T. hernandezii: Facilitating candidate gene discovery in an emerging model plant lineage.</title>
        <authorList>
            <person name="Arias T."/>
            <person name="Riano-Pachon D.M."/>
            <person name="Di Stilio V.S."/>
        </authorList>
    </citation>
    <scope>NUCLEOTIDE SEQUENCE [LARGE SCALE GENOMIC DNA]</scope>
    <source>
        <strain evidence="6">cv. WT478/WT964</strain>
        <tissue evidence="5">Leaves</tissue>
    </source>
</reference>
<keyword evidence="6" id="KW-1185">Reference proteome</keyword>
<evidence type="ECO:0000256" key="4">
    <source>
        <dbReference type="SAM" id="MobiDB-lite"/>
    </source>
</evidence>